<dbReference type="PANTHER" id="PTHR43792">
    <property type="entry name" value="GNAT FAMILY, PUTATIVE (AFU_ORTHOLOGUE AFUA_3G00765)-RELATED-RELATED"/>
    <property type="match status" value="1"/>
</dbReference>
<sequence length="191" mass="22228">MRPRLETKRLVLRLAEPLEAHLVVDYLDRNRAHLARWEPDPPPGFYTEAYWRERIHQLRREEDEGRLVRVHMFERGARDARVVGTIGLSNIVRGAFHNAHLGFGLDGALEGHGYMREALEAMIEYAFGPLELHRLEANHQPHNLRSAGLLRRLGFVPTGYARDYLHIDGTWRDHVQTALINDRWRKSSRSS</sequence>
<keyword evidence="2" id="KW-0012">Acyltransferase</keyword>
<dbReference type="PROSITE" id="PS51186">
    <property type="entry name" value="GNAT"/>
    <property type="match status" value="1"/>
</dbReference>
<dbReference type="GO" id="GO:0005737">
    <property type="term" value="C:cytoplasm"/>
    <property type="evidence" value="ECO:0007669"/>
    <property type="project" value="TreeGrafter"/>
</dbReference>
<evidence type="ECO:0000259" key="4">
    <source>
        <dbReference type="PROSITE" id="PS51186"/>
    </source>
</evidence>
<evidence type="ECO:0000256" key="1">
    <source>
        <dbReference type="ARBA" id="ARBA00022679"/>
    </source>
</evidence>
<dbReference type="Proteomes" id="UP000034883">
    <property type="component" value="Chromosome"/>
</dbReference>
<name>A0A0F6YHP4_9BACT</name>
<keyword evidence="1 5" id="KW-0808">Transferase</keyword>
<dbReference type="InterPro" id="IPR016181">
    <property type="entry name" value="Acyl_CoA_acyltransferase"/>
</dbReference>
<organism evidence="5 6">
    <name type="scientific">Sandaracinus amylolyticus</name>
    <dbReference type="NCBI Taxonomy" id="927083"/>
    <lineage>
        <taxon>Bacteria</taxon>
        <taxon>Pseudomonadati</taxon>
        <taxon>Myxococcota</taxon>
        <taxon>Polyangia</taxon>
        <taxon>Polyangiales</taxon>
        <taxon>Sandaracinaceae</taxon>
        <taxon>Sandaracinus</taxon>
    </lineage>
</organism>
<dbReference type="Pfam" id="PF13302">
    <property type="entry name" value="Acetyltransf_3"/>
    <property type="match status" value="1"/>
</dbReference>
<dbReference type="RefSeq" id="WP_053232550.1">
    <property type="nucleotide sequence ID" value="NZ_CP011125.1"/>
</dbReference>
<dbReference type="KEGG" id="samy:DB32_002444"/>
<keyword evidence="6" id="KW-1185">Reference proteome</keyword>
<gene>
    <name evidence="5" type="ORF">DB32_002444</name>
</gene>
<dbReference type="InterPro" id="IPR051531">
    <property type="entry name" value="N-acetyltransferase"/>
</dbReference>
<accession>A0A0F6YHP4</accession>
<dbReference type="PANTHER" id="PTHR43792:SF8">
    <property type="entry name" value="[RIBOSOMAL PROTEIN US5]-ALANINE N-ACETYLTRANSFERASE"/>
    <property type="match status" value="1"/>
</dbReference>
<protein>
    <submittedName>
        <fullName evidence="5">Ribosomal-protein-S5p-alanine acetyltransferase</fullName>
    </submittedName>
</protein>
<evidence type="ECO:0000256" key="2">
    <source>
        <dbReference type="ARBA" id="ARBA00023315"/>
    </source>
</evidence>
<dbReference type="OrthoDB" id="9801669at2"/>
<dbReference type="InterPro" id="IPR000182">
    <property type="entry name" value="GNAT_dom"/>
</dbReference>
<dbReference type="Gene3D" id="3.40.630.30">
    <property type="match status" value="1"/>
</dbReference>
<reference evidence="5 6" key="1">
    <citation type="submission" date="2015-03" db="EMBL/GenBank/DDBJ databases">
        <title>Genome assembly of Sandaracinus amylolyticus DSM 53668.</title>
        <authorList>
            <person name="Sharma G."/>
            <person name="Subramanian S."/>
        </authorList>
    </citation>
    <scope>NUCLEOTIDE SEQUENCE [LARGE SCALE GENOMIC DNA]</scope>
    <source>
        <strain evidence="5 6">DSM 53668</strain>
    </source>
</reference>
<comment type="similarity">
    <text evidence="3">Belongs to the acetyltransferase family. RimJ subfamily.</text>
</comment>
<feature type="domain" description="N-acetyltransferase" evidence="4">
    <location>
        <begin position="22"/>
        <end position="176"/>
    </location>
</feature>
<dbReference type="STRING" id="927083.DB32_002444"/>
<proteinExistence type="inferred from homology"/>
<evidence type="ECO:0000256" key="3">
    <source>
        <dbReference type="ARBA" id="ARBA00038502"/>
    </source>
</evidence>
<dbReference type="EMBL" id="CP011125">
    <property type="protein sequence ID" value="AKF05295.1"/>
    <property type="molecule type" value="Genomic_DNA"/>
</dbReference>
<dbReference type="GO" id="GO:0008999">
    <property type="term" value="F:protein-N-terminal-alanine acetyltransferase activity"/>
    <property type="evidence" value="ECO:0007669"/>
    <property type="project" value="TreeGrafter"/>
</dbReference>
<dbReference type="SUPFAM" id="SSF55729">
    <property type="entry name" value="Acyl-CoA N-acyltransferases (Nat)"/>
    <property type="match status" value="1"/>
</dbReference>
<evidence type="ECO:0000313" key="5">
    <source>
        <dbReference type="EMBL" id="AKF05295.1"/>
    </source>
</evidence>
<evidence type="ECO:0000313" key="6">
    <source>
        <dbReference type="Proteomes" id="UP000034883"/>
    </source>
</evidence>
<dbReference type="AlphaFoldDB" id="A0A0F6YHP4"/>